<evidence type="ECO:0000313" key="2">
    <source>
        <dbReference type="EMBL" id="MFC7356067.1"/>
    </source>
</evidence>
<feature type="transmembrane region" description="Helical" evidence="1">
    <location>
        <begin position="340"/>
        <end position="361"/>
    </location>
</feature>
<name>A0ABW2MPK6_9FLAO</name>
<keyword evidence="1" id="KW-0472">Membrane</keyword>
<organism evidence="2 3">
    <name type="scientific">Jejudonia soesokkakensis</name>
    <dbReference type="NCBI Taxonomy" id="1323432"/>
    <lineage>
        <taxon>Bacteria</taxon>
        <taxon>Pseudomonadati</taxon>
        <taxon>Bacteroidota</taxon>
        <taxon>Flavobacteriia</taxon>
        <taxon>Flavobacteriales</taxon>
        <taxon>Flavobacteriaceae</taxon>
        <taxon>Jejudonia</taxon>
    </lineage>
</organism>
<sequence>MEKYAIQHRKFSSKVHHTIVLSFLFSLFSFVTFAQVSSSIDSTSIKIGAEAKFTVEVTADSTDLVIFPEGQTFLPLEVIESYKVDTTYEESKYRLIKKYGLTQFDSGRYTIPKQKIYINEKIFETDSFSLEVRDVIVDTTKQKMFDIKPAIEVDSPPFDYIQLLYWLVPLLLLAVLVGYLLFRRKKIKEAREEKLPPYEEAITALHQLDNSELLKHHKSKEYYSQLTDIVKRYLDREVDDTVLEKTTDELIERLQLLKDGGSFDFDAENIRELQQILRRADLVKFAKMQQEEGQARADRNTIEEIINETHEAVPEPTEEELLQNELYLEELRKKKQRNKWILGAIGLVSVVLISALVYGSVTGFDNLKDQVFGNEMRDLSEGKWIKSEYGNPAVIIETPEVLVRVPIAETGNESMLIKDKSVFVFGQLSDPLYINVSSTSLQQEKPVDLDKALDESLVQFEQSGATNLLVKREDFETESGIKGLKAFGKFNVKVNDNEVLKNDSYYELILFSQEAGLQQVIVVYQEDGRFAEAIKNRIIRSVEIEVQQTQGTEK</sequence>
<evidence type="ECO:0000313" key="3">
    <source>
        <dbReference type="Proteomes" id="UP001596415"/>
    </source>
</evidence>
<keyword evidence="1" id="KW-1133">Transmembrane helix</keyword>
<keyword evidence="1" id="KW-0812">Transmembrane</keyword>
<evidence type="ECO:0000256" key="1">
    <source>
        <dbReference type="SAM" id="Phobius"/>
    </source>
</evidence>
<accession>A0ABW2MPK6</accession>
<dbReference type="RefSeq" id="WP_380215458.1">
    <property type="nucleotide sequence ID" value="NZ_JBHTBN010000001.1"/>
</dbReference>
<protein>
    <submittedName>
        <fullName evidence="2">DUF4381 family protein</fullName>
    </submittedName>
</protein>
<keyword evidence="3" id="KW-1185">Reference proteome</keyword>
<dbReference type="Proteomes" id="UP001596415">
    <property type="component" value="Unassembled WGS sequence"/>
</dbReference>
<gene>
    <name evidence="2" type="ORF">ACFQO1_00080</name>
</gene>
<dbReference type="Pfam" id="PF14316">
    <property type="entry name" value="DUF4381"/>
    <property type="match status" value="1"/>
</dbReference>
<reference evidence="3" key="1">
    <citation type="journal article" date="2019" name="Int. J. Syst. Evol. Microbiol.">
        <title>The Global Catalogue of Microorganisms (GCM) 10K type strain sequencing project: providing services to taxonomists for standard genome sequencing and annotation.</title>
        <authorList>
            <consortium name="The Broad Institute Genomics Platform"/>
            <consortium name="The Broad Institute Genome Sequencing Center for Infectious Disease"/>
            <person name="Wu L."/>
            <person name="Ma J."/>
        </authorList>
    </citation>
    <scope>NUCLEOTIDE SEQUENCE [LARGE SCALE GENOMIC DNA]</scope>
    <source>
        <strain evidence="3">CGMCC 1.16306</strain>
    </source>
</reference>
<feature type="transmembrane region" description="Helical" evidence="1">
    <location>
        <begin position="163"/>
        <end position="182"/>
    </location>
</feature>
<dbReference type="EMBL" id="JBHTBN010000001">
    <property type="protein sequence ID" value="MFC7356067.1"/>
    <property type="molecule type" value="Genomic_DNA"/>
</dbReference>
<proteinExistence type="predicted"/>
<dbReference type="InterPro" id="IPR025489">
    <property type="entry name" value="DUF4381"/>
</dbReference>
<comment type="caution">
    <text evidence="2">The sequence shown here is derived from an EMBL/GenBank/DDBJ whole genome shotgun (WGS) entry which is preliminary data.</text>
</comment>